<comment type="caution">
    <text evidence="3">The sequence shown here is derived from an EMBL/GenBank/DDBJ whole genome shotgun (WGS) entry which is preliminary data.</text>
</comment>
<keyword evidence="2" id="KW-1133">Transmembrane helix</keyword>
<evidence type="ECO:0000313" key="4">
    <source>
        <dbReference type="Proteomes" id="UP000240830"/>
    </source>
</evidence>
<dbReference type="Gene3D" id="3.60.20.10">
    <property type="entry name" value="Glutamine Phosphoribosylpyrophosphate, subunit 1, domain 1"/>
    <property type="match status" value="1"/>
</dbReference>
<evidence type="ECO:0000256" key="1">
    <source>
        <dbReference type="ARBA" id="ARBA00023242"/>
    </source>
</evidence>
<dbReference type="GO" id="GO:0005737">
    <property type="term" value="C:cytoplasm"/>
    <property type="evidence" value="ECO:0007669"/>
    <property type="project" value="TreeGrafter"/>
</dbReference>
<dbReference type="InterPro" id="IPR016295">
    <property type="entry name" value="Proteasome_beta4"/>
</dbReference>
<gene>
    <name evidence="3" type="ORF">PSACC_02496</name>
</gene>
<dbReference type="InterPro" id="IPR029055">
    <property type="entry name" value="Ntn_hydrolases_N"/>
</dbReference>
<keyword evidence="2" id="KW-0812">Transmembrane</keyword>
<feature type="transmembrane region" description="Helical" evidence="2">
    <location>
        <begin position="359"/>
        <end position="381"/>
    </location>
</feature>
<dbReference type="Pfam" id="PF00227">
    <property type="entry name" value="Proteasome"/>
    <property type="match status" value="1"/>
</dbReference>
<dbReference type="InterPro" id="IPR023333">
    <property type="entry name" value="Proteasome_suB-type"/>
</dbReference>
<keyword evidence="3" id="KW-0647">Proteasome</keyword>
<accession>A0A2H9TJ82</accession>
<keyword evidence="1" id="KW-0539">Nucleus</keyword>
<feature type="transmembrane region" description="Helical" evidence="2">
    <location>
        <begin position="306"/>
        <end position="329"/>
    </location>
</feature>
<sequence length="418" mass="46029">MEHHPDNWGRSRYDHVIQARSIKPITHTQSPIVTGTSVLAIRYKDGIMMAADCLGIFMSTRPDILASYGSLARFRDQQRMTQLGETTLLGTSGDISDFQFTTNMLKQYHIEETCQDDGHVLSPRQWYTALSAYMYQRRSKMDPLWNTNIVAGVDKNTGESFLGCVNLLGTTYESSTIATGFGAYLAQPILRDAVEGKAMLSEDEARALLEKCMTVLWYRDARSMDMIQMAKVTAEGVTISEAYQLRQDWSVANNSAEHCDARGGCAGADIGNLGDECWQPGESSCFSYHAHIGHDPGSGDTAAVFVGHYLGVMTLVLLGQLILSSLALARQNDIDLMAYDAWDRAEKVSEPVKSGLRTIGTMGLIFSAIEAIGLIFAVALYSDFSSTYGERDAARLAEARHLLREGSIPAQQYSPPRT</sequence>
<evidence type="ECO:0000256" key="2">
    <source>
        <dbReference type="SAM" id="Phobius"/>
    </source>
</evidence>
<name>A0A2H9TJ82_9FUNG</name>
<dbReference type="InterPro" id="IPR001353">
    <property type="entry name" value="Proteasome_sua/b"/>
</dbReference>
<organism evidence="3 4">
    <name type="scientific">Paramicrosporidium saccamoebae</name>
    <dbReference type="NCBI Taxonomy" id="1246581"/>
    <lineage>
        <taxon>Eukaryota</taxon>
        <taxon>Fungi</taxon>
        <taxon>Fungi incertae sedis</taxon>
        <taxon>Cryptomycota</taxon>
        <taxon>Cryptomycota incertae sedis</taxon>
        <taxon>Paramicrosporidium</taxon>
    </lineage>
</organism>
<dbReference type="SUPFAM" id="SSF56235">
    <property type="entry name" value="N-terminal nucleophile aminohydrolases (Ntn hydrolases)"/>
    <property type="match status" value="1"/>
</dbReference>
<dbReference type="CDD" id="cd03760">
    <property type="entry name" value="proteasome_beta_type_4"/>
    <property type="match status" value="1"/>
</dbReference>
<dbReference type="GO" id="GO:0051603">
    <property type="term" value="P:proteolysis involved in protein catabolic process"/>
    <property type="evidence" value="ECO:0007669"/>
    <property type="project" value="InterPro"/>
</dbReference>
<dbReference type="PANTHER" id="PTHR32194">
    <property type="entry name" value="METALLOPROTEASE TLDD"/>
    <property type="match status" value="1"/>
</dbReference>
<keyword evidence="2" id="KW-0472">Membrane</keyword>
<dbReference type="PANTHER" id="PTHR32194:SF6">
    <property type="entry name" value="PROTEASOME SUBUNIT BETA"/>
    <property type="match status" value="1"/>
</dbReference>
<proteinExistence type="predicted"/>
<dbReference type="EMBL" id="MTSL01000166">
    <property type="protein sequence ID" value="PJF17700.1"/>
    <property type="molecule type" value="Genomic_DNA"/>
</dbReference>
<reference evidence="3 4" key="1">
    <citation type="submission" date="2016-10" db="EMBL/GenBank/DDBJ databases">
        <title>The genome of Paramicrosporidium saccamoebae is the missing link in understanding Cryptomycota and Microsporidia evolution.</title>
        <authorList>
            <person name="Quandt C.A."/>
            <person name="Beaudet D."/>
            <person name="Corsaro D."/>
            <person name="Michel R."/>
            <person name="Corradi N."/>
            <person name="James T."/>
        </authorList>
    </citation>
    <scope>NUCLEOTIDE SEQUENCE [LARGE SCALE GENOMIC DNA]</scope>
    <source>
        <strain evidence="3 4">KSL3</strain>
    </source>
</reference>
<dbReference type="AlphaFoldDB" id="A0A2H9TJ82"/>
<dbReference type="Proteomes" id="UP000240830">
    <property type="component" value="Unassembled WGS sequence"/>
</dbReference>
<evidence type="ECO:0000313" key="3">
    <source>
        <dbReference type="EMBL" id="PJF17700.1"/>
    </source>
</evidence>
<dbReference type="OrthoDB" id="10248542at2759"/>
<dbReference type="GO" id="GO:0005839">
    <property type="term" value="C:proteasome core complex"/>
    <property type="evidence" value="ECO:0007669"/>
    <property type="project" value="InterPro"/>
</dbReference>
<keyword evidence="4" id="KW-1185">Reference proteome</keyword>
<dbReference type="STRING" id="1246581.A0A2H9TJ82"/>
<protein>
    <submittedName>
        <fullName evidence="3">Proteasome subunit beta type</fullName>
    </submittedName>
</protein>